<sequence length="248" mass="28617">MPLITDFGVSRLPSRAMFVLESVPPPPTSTLDASASSSRLDREPYHVSSSSMNSPLKEELLESRFADSHVLPQCTHCDITPDVFFLSSDGFLLGAHESNLRHYTGKLSRYTDFHIRQQLRIVPMPGCRRDIVKILLAFTHPAFTKDESIGKSAAHRLVFLDLIRLAYAAEKYQVWLAMRVAKMLVEEYAQHYPHHAFMCYVWYYQELDPAYPIIPRALARVPKARMEVFQRYNPVLYHFWELLKAPEC</sequence>
<keyword evidence="3" id="KW-1185">Reference proteome</keyword>
<evidence type="ECO:0000313" key="3">
    <source>
        <dbReference type="Proteomes" id="UP001049176"/>
    </source>
</evidence>
<proteinExistence type="predicted"/>
<evidence type="ECO:0000313" key="2">
    <source>
        <dbReference type="EMBL" id="KAG7091734.1"/>
    </source>
</evidence>
<dbReference type="GeneID" id="66077211"/>
<dbReference type="RefSeq" id="XP_043008204.1">
    <property type="nucleotide sequence ID" value="XM_043152921.1"/>
</dbReference>
<feature type="compositionally biased region" description="Polar residues" evidence="1">
    <location>
        <begin position="29"/>
        <end position="38"/>
    </location>
</feature>
<dbReference type="OrthoDB" id="2897892at2759"/>
<gene>
    <name evidence="2" type="ORF">E1B28_008135</name>
</gene>
<evidence type="ECO:0000256" key="1">
    <source>
        <dbReference type="SAM" id="MobiDB-lite"/>
    </source>
</evidence>
<organism evidence="2 3">
    <name type="scientific">Marasmius oreades</name>
    <name type="common">fairy-ring Marasmius</name>
    <dbReference type="NCBI Taxonomy" id="181124"/>
    <lineage>
        <taxon>Eukaryota</taxon>
        <taxon>Fungi</taxon>
        <taxon>Dikarya</taxon>
        <taxon>Basidiomycota</taxon>
        <taxon>Agaricomycotina</taxon>
        <taxon>Agaricomycetes</taxon>
        <taxon>Agaricomycetidae</taxon>
        <taxon>Agaricales</taxon>
        <taxon>Marasmiineae</taxon>
        <taxon>Marasmiaceae</taxon>
        <taxon>Marasmius</taxon>
    </lineage>
</organism>
<dbReference type="EMBL" id="CM032185">
    <property type="protein sequence ID" value="KAG7091734.1"/>
    <property type="molecule type" value="Genomic_DNA"/>
</dbReference>
<protein>
    <submittedName>
        <fullName evidence="2">Uncharacterized protein</fullName>
    </submittedName>
</protein>
<accession>A0A9P7RXQ1</accession>
<name>A0A9P7RXQ1_9AGAR</name>
<dbReference type="AlphaFoldDB" id="A0A9P7RXQ1"/>
<dbReference type="Proteomes" id="UP001049176">
    <property type="component" value="Chromosome 5"/>
</dbReference>
<comment type="caution">
    <text evidence="2">The sequence shown here is derived from an EMBL/GenBank/DDBJ whole genome shotgun (WGS) entry which is preliminary data.</text>
</comment>
<reference evidence="2" key="1">
    <citation type="journal article" date="2021" name="Genome Biol. Evol.">
        <title>The assembled and annotated genome of the fairy-ring fungus Marasmius oreades.</title>
        <authorList>
            <person name="Hiltunen M."/>
            <person name="Ament-Velasquez S.L."/>
            <person name="Johannesson H."/>
        </authorList>
    </citation>
    <scope>NUCLEOTIDE SEQUENCE</scope>
    <source>
        <strain evidence="2">03SP1</strain>
    </source>
</reference>
<dbReference type="KEGG" id="more:E1B28_008135"/>
<feature type="region of interest" description="Disordered" evidence="1">
    <location>
        <begin position="26"/>
        <end position="51"/>
    </location>
</feature>